<name>A0A8X7VJ22_BRACI</name>
<evidence type="ECO:0000256" key="1">
    <source>
        <dbReference type="SAM" id="Coils"/>
    </source>
</evidence>
<feature type="coiled-coil region" evidence="1">
    <location>
        <begin position="76"/>
        <end position="103"/>
    </location>
</feature>
<gene>
    <name evidence="2" type="ORF">Bca52824_023653</name>
</gene>
<dbReference type="GO" id="GO:0010105">
    <property type="term" value="P:negative regulation of ethylene-activated signaling pathway"/>
    <property type="evidence" value="ECO:0007669"/>
    <property type="project" value="InterPro"/>
</dbReference>
<evidence type="ECO:0000313" key="3">
    <source>
        <dbReference type="Proteomes" id="UP000886595"/>
    </source>
</evidence>
<dbReference type="PANTHER" id="PTHR44203">
    <property type="entry name" value="ETO1-RELATED"/>
    <property type="match status" value="1"/>
</dbReference>
<comment type="caution">
    <text evidence="2">The sequence shown here is derived from an EMBL/GenBank/DDBJ whole genome shotgun (WGS) entry which is preliminary data.</text>
</comment>
<dbReference type="AlphaFoldDB" id="A0A8X7VJ22"/>
<keyword evidence="3" id="KW-1185">Reference proteome</keyword>
<dbReference type="InterPro" id="IPR011990">
    <property type="entry name" value="TPR-like_helical_dom_sf"/>
</dbReference>
<dbReference type="EMBL" id="JAAMPC010000005">
    <property type="protein sequence ID" value="KAG2312096.1"/>
    <property type="molecule type" value="Genomic_DNA"/>
</dbReference>
<dbReference type="SUPFAM" id="SSF48452">
    <property type="entry name" value="TPR-like"/>
    <property type="match status" value="1"/>
</dbReference>
<dbReference type="OrthoDB" id="1899679at2759"/>
<protein>
    <submittedName>
        <fullName evidence="2">Uncharacterized protein</fullName>
    </submittedName>
</protein>
<reference evidence="2 3" key="1">
    <citation type="submission" date="2020-02" db="EMBL/GenBank/DDBJ databases">
        <authorList>
            <person name="Ma Q."/>
            <person name="Huang Y."/>
            <person name="Song X."/>
            <person name="Pei D."/>
        </authorList>
    </citation>
    <scope>NUCLEOTIDE SEQUENCE [LARGE SCALE GENOMIC DNA]</scope>
    <source>
        <strain evidence="2">Sxm20200214</strain>
        <tissue evidence="2">Leaf</tissue>
    </source>
</reference>
<dbReference type="PANTHER" id="PTHR44203:SF2">
    <property type="entry name" value="ETO1-LIKE PROTEIN 1"/>
    <property type="match status" value="1"/>
</dbReference>
<keyword evidence="1" id="KW-0175">Coiled coil</keyword>
<accession>A0A8X7VJ22</accession>
<organism evidence="2 3">
    <name type="scientific">Brassica carinata</name>
    <name type="common">Ethiopian mustard</name>
    <name type="synonym">Abyssinian cabbage</name>
    <dbReference type="NCBI Taxonomy" id="52824"/>
    <lineage>
        <taxon>Eukaryota</taxon>
        <taxon>Viridiplantae</taxon>
        <taxon>Streptophyta</taxon>
        <taxon>Embryophyta</taxon>
        <taxon>Tracheophyta</taxon>
        <taxon>Spermatophyta</taxon>
        <taxon>Magnoliopsida</taxon>
        <taxon>eudicotyledons</taxon>
        <taxon>Gunneridae</taxon>
        <taxon>Pentapetalae</taxon>
        <taxon>rosids</taxon>
        <taxon>malvids</taxon>
        <taxon>Brassicales</taxon>
        <taxon>Brassicaceae</taxon>
        <taxon>Brassiceae</taxon>
        <taxon>Brassica</taxon>
    </lineage>
</organism>
<proteinExistence type="predicted"/>
<dbReference type="Gene3D" id="1.25.40.10">
    <property type="entry name" value="Tetratricopeptide repeat domain"/>
    <property type="match status" value="1"/>
</dbReference>
<sequence length="208" mass="23620">MKRLFEAYFLQAYALAESSLDPSISSTVVSLLENALKCPTDRLLKATVSCGLLHKRIDSEAHTCSPRPSSCPFPFRNDKAAAYEEMTRQIVKAQNNAPAYEKRSEYCDRELAKSDLEMVTRLNLLRVYPYRYRAAVLMDSRKEREAIMELSRAIAFKADLHLLPLRAAFHEHTGDVSSALRDCRAALSVDPNHQEMLELHSHVNSHEP</sequence>
<dbReference type="Proteomes" id="UP000886595">
    <property type="component" value="Unassembled WGS sequence"/>
</dbReference>
<evidence type="ECO:0000313" key="2">
    <source>
        <dbReference type="EMBL" id="KAG2312096.1"/>
    </source>
</evidence>
<dbReference type="InterPro" id="IPR044631">
    <property type="entry name" value="ETO1-like"/>
</dbReference>